<dbReference type="EMBL" id="JBAFUR010000009">
    <property type="protein sequence ID" value="MFG1255184.1"/>
    <property type="molecule type" value="Genomic_DNA"/>
</dbReference>
<gene>
    <name evidence="2" type="ORF">V5F30_23445</name>
</gene>
<dbReference type="Proteomes" id="UP001604043">
    <property type="component" value="Unassembled WGS sequence"/>
</dbReference>
<proteinExistence type="predicted"/>
<dbReference type="PANTHER" id="PTHR47572">
    <property type="entry name" value="LIPOPROTEIN-RELATED"/>
    <property type="match status" value="1"/>
</dbReference>
<evidence type="ECO:0000313" key="3">
    <source>
        <dbReference type="Proteomes" id="UP001604043"/>
    </source>
</evidence>
<dbReference type="Pfam" id="PF08450">
    <property type="entry name" value="SGL"/>
    <property type="match status" value="1"/>
</dbReference>
<feature type="domain" description="SMP-30/Gluconolactonase/LRE-like region" evidence="1">
    <location>
        <begin position="44"/>
        <end position="282"/>
    </location>
</feature>
<organism evidence="2 3">
    <name type="scientific">Xanthobacter aminoxidans</name>
    <dbReference type="NCBI Taxonomy" id="186280"/>
    <lineage>
        <taxon>Bacteria</taxon>
        <taxon>Pseudomonadati</taxon>
        <taxon>Pseudomonadota</taxon>
        <taxon>Alphaproteobacteria</taxon>
        <taxon>Hyphomicrobiales</taxon>
        <taxon>Xanthobacteraceae</taxon>
        <taxon>Xanthobacter</taxon>
    </lineage>
</organism>
<dbReference type="InterPro" id="IPR011042">
    <property type="entry name" value="6-blade_b-propeller_TolB-like"/>
</dbReference>
<protein>
    <submittedName>
        <fullName evidence="2">SMP-30/gluconolactonase/LRE family protein</fullName>
    </submittedName>
</protein>
<dbReference type="PANTHER" id="PTHR47572:SF5">
    <property type="entry name" value="BLR2277 PROTEIN"/>
    <property type="match status" value="1"/>
</dbReference>
<evidence type="ECO:0000259" key="1">
    <source>
        <dbReference type="Pfam" id="PF08450"/>
    </source>
</evidence>
<dbReference type="PRINTS" id="PR01790">
    <property type="entry name" value="SMP30FAMILY"/>
</dbReference>
<evidence type="ECO:0000313" key="2">
    <source>
        <dbReference type="EMBL" id="MFG1255184.1"/>
    </source>
</evidence>
<comment type="caution">
    <text evidence="2">The sequence shown here is derived from an EMBL/GenBank/DDBJ whole genome shotgun (WGS) entry which is preliminary data.</text>
</comment>
<dbReference type="Gene3D" id="2.120.10.30">
    <property type="entry name" value="TolB, C-terminal domain"/>
    <property type="match status" value="1"/>
</dbReference>
<name>A0ABW6ZNM9_9HYPH</name>
<keyword evidence="3" id="KW-1185">Reference proteome</keyword>
<dbReference type="InterPro" id="IPR051262">
    <property type="entry name" value="SMP-30/CGR1_Lactonase"/>
</dbReference>
<dbReference type="InterPro" id="IPR005511">
    <property type="entry name" value="SMP-30"/>
</dbReference>
<accession>A0ABW6ZNM9</accession>
<dbReference type="RefSeq" id="WP_394010154.1">
    <property type="nucleotide sequence ID" value="NZ_JBAFUR010000009.1"/>
</dbReference>
<reference evidence="2 3" key="1">
    <citation type="submission" date="2024-02" db="EMBL/GenBank/DDBJ databases">
        <title>Expansion and revision of Xanthobacter and proposal of Roseixanthobacter gen. nov.</title>
        <authorList>
            <person name="Soltysiak M.P.M."/>
            <person name="Jalihal A."/>
            <person name="Ory A."/>
            <person name="Chrisophersen C."/>
            <person name="Lee A.D."/>
            <person name="Boulton J."/>
            <person name="Springer M."/>
        </authorList>
    </citation>
    <scope>NUCLEOTIDE SEQUENCE [LARGE SCALE GENOMIC DNA]</scope>
    <source>
        <strain evidence="2 3">CB5</strain>
    </source>
</reference>
<dbReference type="InterPro" id="IPR013658">
    <property type="entry name" value="SGL"/>
</dbReference>
<sequence>MYAAPPAVVARPFVVMPDALRIEGRRSEWSEVQFGGVPLTTFLEGPSFDRAGNLWVVDIPWGRLIKVTPQGKVSVEAEYDGEPNGLKFHKDGRGFIADHRHGIMVFDPATGRVEPYLERAMLQRFKGVNDLIFASNGDLYFTDQGQTGWHDPSGCLYRLRTDGRLDCVLKGIPSPNGLVLNKTETVLFLAVTRANAIWRVPLMRDGTASKVGTFIQLSGGGGPDGLAIDEEDNLVVCHMGLGSVWLFSALGEPMLRIRSPEGHLTTNCAFGGPDNRTLFITESKTGTILCADLPVPGRRMYSHA</sequence>
<dbReference type="SUPFAM" id="SSF63829">
    <property type="entry name" value="Calcium-dependent phosphotriesterase"/>
    <property type="match status" value="1"/>
</dbReference>